<dbReference type="Gene3D" id="3.40.630.30">
    <property type="match status" value="1"/>
</dbReference>
<evidence type="ECO:0000256" key="3">
    <source>
        <dbReference type="SAM" id="MobiDB-lite"/>
    </source>
</evidence>
<reference evidence="5 6" key="2">
    <citation type="submission" date="2023-11" db="EMBL/GenBank/DDBJ databases">
        <authorList>
            <person name="Lara A.C."/>
            <person name="Chronakova A."/>
        </authorList>
    </citation>
    <scope>NUCLEOTIDE SEQUENCE [LARGE SCALE GENOMIC DNA]</scope>
    <source>
        <strain evidence="5 6">BCCO 10_0856</strain>
    </source>
</reference>
<evidence type="ECO:0000256" key="2">
    <source>
        <dbReference type="ARBA" id="ARBA00023315"/>
    </source>
</evidence>
<dbReference type="InterPro" id="IPR000182">
    <property type="entry name" value="GNAT_dom"/>
</dbReference>
<feature type="region of interest" description="Disordered" evidence="3">
    <location>
        <begin position="253"/>
        <end position="273"/>
    </location>
</feature>
<dbReference type="PROSITE" id="PS51186">
    <property type="entry name" value="GNAT"/>
    <property type="match status" value="1"/>
</dbReference>
<dbReference type="RefSeq" id="WP_319968299.1">
    <property type="nucleotide sequence ID" value="NZ_JAXAVW010000019.1"/>
</dbReference>
<proteinExistence type="predicted"/>
<dbReference type="SUPFAM" id="SSF55729">
    <property type="entry name" value="Acyl-CoA N-acyltransferases (Nat)"/>
    <property type="match status" value="1"/>
</dbReference>
<dbReference type="Pfam" id="PF00583">
    <property type="entry name" value="Acetyltransf_1"/>
    <property type="match status" value="1"/>
</dbReference>
<accession>A0ABU4T538</accession>
<reference evidence="5 6" key="1">
    <citation type="submission" date="2023-11" db="EMBL/GenBank/DDBJ databases">
        <title>Lentzea sokolovensis, sp. nov., Lentzea kristufkii, sp. nov., and Lentzea miocenensis, sp. nov., rare actinobacteria from Sokolov Coal Basin, Miocene lacustrine sediment, Czech Republic.</title>
        <authorList>
            <person name="Lara A."/>
            <person name="Kotroba L."/>
            <person name="Nouioui I."/>
            <person name="Neumann-Schaal M."/>
            <person name="Mast Y."/>
            <person name="Chronakova A."/>
        </authorList>
    </citation>
    <scope>NUCLEOTIDE SEQUENCE [LARGE SCALE GENOMIC DNA]</scope>
    <source>
        <strain evidence="5 6">BCCO 10_0856</strain>
    </source>
</reference>
<organism evidence="5 6">
    <name type="scientific">Lentzea miocenica</name>
    <dbReference type="NCBI Taxonomy" id="3095431"/>
    <lineage>
        <taxon>Bacteria</taxon>
        <taxon>Bacillati</taxon>
        <taxon>Actinomycetota</taxon>
        <taxon>Actinomycetes</taxon>
        <taxon>Pseudonocardiales</taxon>
        <taxon>Pseudonocardiaceae</taxon>
        <taxon>Lentzea</taxon>
    </lineage>
</organism>
<name>A0ABU4T538_9PSEU</name>
<dbReference type="CDD" id="cd04301">
    <property type="entry name" value="NAT_SF"/>
    <property type="match status" value="1"/>
</dbReference>
<evidence type="ECO:0000256" key="1">
    <source>
        <dbReference type="ARBA" id="ARBA00022679"/>
    </source>
</evidence>
<protein>
    <submittedName>
        <fullName evidence="5">GNAT family N-acetyltransferase</fullName>
    </submittedName>
</protein>
<keyword evidence="6" id="KW-1185">Reference proteome</keyword>
<feature type="compositionally biased region" description="Polar residues" evidence="3">
    <location>
        <begin position="253"/>
        <end position="262"/>
    </location>
</feature>
<keyword evidence="2" id="KW-0012">Acyltransferase</keyword>
<sequence>MAGTIRTHQYAESDASALWGSLVRHVLHLRWSGEHALVPVVADLLDRITTAPSWTGDTSASLTWPSRDLTCAGAFLRQGMAPLTVLGMRGLRRHPPSRSIQPAGPGHLDAITDMAVRLHRMEVLLGALPDRPCLTERLHSELGVALRDPVHRIHVAAEHGLVVGFIHAQVPHGAWIEAQVTPGPAGYISRLFVDPAKRGRGIATALATAMENELSEHGARVALLHYSLTNPDGAAFWIKRGYRSVLTTWSIRPSPVNNSGQSRPLPPSSDGRA</sequence>
<dbReference type="PANTHER" id="PTHR43877">
    <property type="entry name" value="AMINOALKYLPHOSPHONATE N-ACETYLTRANSFERASE-RELATED-RELATED"/>
    <property type="match status" value="1"/>
</dbReference>
<dbReference type="InterPro" id="IPR050832">
    <property type="entry name" value="Bact_Acetyltransf"/>
</dbReference>
<dbReference type="EMBL" id="JAXAVW010000019">
    <property type="protein sequence ID" value="MDX8033275.1"/>
    <property type="molecule type" value="Genomic_DNA"/>
</dbReference>
<keyword evidence="1" id="KW-0808">Transferase</keyword>
<evidence type="ECO:0000313" key="6">
    <source>
        <dbReference type="Proteomes" id="UP001285521"/>
    </source>
</evidence>
<feature type="domain" description="N-acetyltransferase" evidence="4">
    <location>
        <begin position="114"/>
        <end position="257"/>
    </location>
</feature>
<evidence type="ECO:0000259" key="4">
    <source>
        <dbReference type="PROSITE" id="PS51186"/>
    </source>
</evidence>
<comment type="caution">
    <text evidence="5">The sequence shown here is derived from an EMBL/GenBank/DDBJ whole genome shotgun (WGS) entry which is preliminary data.</text>
</comment>
<evidence type="ECO:0000313" key="5">
    <source>
        <dbReference type="EMBL" id="MDX8033275.1"/>
    </source>
</evidence>
<dbReference type="InterPro" id="IPR016181">
    <property type="entry name" value="Acyl_CoA_acyltransferase"/>
</dbReference>
<dbReference type="Proteomes" id="UP001285521">
    <property type="component" value="Unassembled WGS sequence"/>
</dbReference>
<gene>
    <name evidence="5" type="ORF">SK803_23910</name>
</gene>